<dbReference type="Gene3D" id="3.90.1150.10">
    <property type="entry name" value="Aspartate Aminotransferase, domain 1"/>
    <property type="match status" value="1"/>
</dbReference>
<dbReference type="SUPFAM" id="SSF53383">
    <property type="entry name" value="PLP-dependent transferases"/>
    <property type="match status" value="1"/>
</dbReference>
<keyword evidence="7" id="KW-0032">Aminotransferase</keyword>
<dbReference type="NCBIfam" id="TIGR00709">
    <property type="entry name" value="dat"/>
    <property type="match status" value="1"/>
</dbReference>
<organism evidence="16 17">
    <name type="scientific">Paenibacillus anseongense</name>
    <dbReference type="NCBI Taxonomy" id="2682845"/>
    <lineage>
        <taxon>Bacteria</taxon>
        <taxon>Bacillati</taxon>
        <taxon>Bacillota</taxon>
        <taxon>Bacilli</taxon>
        <taxon>Bacillales</taxon>
        <taxon>Paenibacillaceae</taxon>
        <taxon>Paenibacillus</taxon>
    </lineage>
</organism>
<keyword evidence="17" id="KW-1185">Reference proteome</keyword>
<evidence type="ECO:0000256" key="8">
    <source>
        <dbReference type="ARBA" id="ARBA00022679"/>
    </source>
</evidence>
<dbReference type="RefSeq" id="WP_157323971.1">
    <property type="nucleotide sequence ID" value="NZ_WSEM01000028.1"/>
</dbReference>
<dbReference type="NCBIfam" id="NF005393">
    <property type="entry name" value="PRK06938.1"/>
    <property type="match status" value="1"/>
</dbReference>
<dbReference type="InterPro" id="IPR015422">
    <property type="entry name" value="PyrdxlP-dep_Trfase_small"/>
</dbReference>
<keyword evidence="8" id="KW-0808">Transferase</keyword>
<reference evidence="16 17" key="1">
    <citation type="submission" date="2019-12" db="EMBL/GenBank/DDBJ databases">
        <authorList>
            <person name="Huq M.A."/>
        </authorList>
    </citation>
    <scope>NUCLEOTIDE SEQUENCE [LARGE SCALE GENOMIC DNA]</scope>
    <source>
        <strain evidence="16 17">MAH-34</strain>
    </source>
</reference>
<dbReference type="PANTHER" id="PTHR43552:SF1">
    <property type="entry name" value="DIAMINOBUTYRATE--2-OXOGLUTARATE AMINOTRANSFERASE"/>
    <property type="match status" value="1"/>
</dbReference>
<evidence type="ECO:0000256" key="14">
    <source>
        <dbReference type="RuleBase" id="RU003560"/>
    </source>
</evidence>
<evidence type="ECO:0000256" key="6">
    <source>
        <dbReference type="ARBA" id="ARBA00014798"/>
    </source>
</evidence>
<comment type="caution">
    <text evidence="16">The sequence shown here is derived from an EMBL/GenBank/DDBJ whole genome shotgun (WGS) entry which is preliminary data.</text>
</comment>
<name>A0ABW9UEH1_9BACL</name>
<comment type="similarity">
    <text evidence="4 14">Belongs to the class-III pyridoxal-phosphate-dependent aminotransferase family.</text>
</comment>
<sequence length="455" mass="49922">MVNLTVTEQSQNTRYLESQSQRESNARSYPRRLPIAIQEAEGIYVKDMDGKVYYDCLAGAGTLALGHNHPVVVDAIKQMLDSKRPLHTLDLTTPLKEQFVDELFASLPEEFAKNARIQFCGPTGGDAIEAAIKLVKTATGNRSILSFQGGYHGSTHAAMSLSGTLGQKEKVNGLIPDVHFMPYPYAYRCPFGVGGEQTHELSSRYIENLLDDPESGIVSPAGMIFEVVQGEGGSIPAPVEWLREMRRITQERNIPLIIDEVQTGLGRTGKLFAFEHAGIIPDVLVLSKAIGGSLPLSVVIYNSKLDVWKPGAHIGTFRGNQMAMAAGLATLKFIKEHDVPGKVEKLGQHLRNHLNELKLDVNCIGDVRGRGLMVGVEIVNAKASLDRIGHYPQYPELARRIQQECFNRGLILEVGGRHSSVMRFLPPLIITQQQLDEIARLFSEAVHAACAALDA</sequence>
<evidence type="ECO:0000256" key="11">
    <source>
        <dbReference type="ARBA" id="ARBA00030665"/>
    </source>
</evidence>
<dbReference type="InterPro" id="IPR004637">
    <property type="entry name" value="Dat"/>
</dbReference>
<dbReference type="Proteomes" id="UP000467637">
    <property type="component" value="Unassembled WGS sequence"/>
</dbReference>
<comment type="function">
    <text evidence="2">Catalyzes reversively the conversion of L-aspartate beta-semialdehyde (ASA) to L-2,4-diaminobutyrate (DABA) by transamination with L-glutamate.</text>
</comment>
<evidence type="ECO:0000256" key="10">
    <source>
        <dbReference type="ARBA" id="ARBA00029744"/>
    </source>
</evidence>
<evidence type="ECO:0000256" key="15">
    <source>
        <dbReference type="SAM" id="MobiDB-lite"/>
    </source>
</evidence>
<evidence type="ECO:0000256" key="5">
    <source>
        <dbReference type="ARBA" id="ARBA00013155"/>
    </source>
</evidence>
<accession>A0ABW9UEH1</accession>
<dbReference type="EMBL" id="WSEM01000028">
    <property type="protein sequence ID" value="MVQ38544.1"/>
    <property type="molecule type" value="Genomic_DNA"/>
</dbReference>
<dbReference type="InterPro" id="IPR015421">
    <property type="entry name" value="PyrdxlP-dep_Trfase_major"/>
</dbReference>
<evidence type="ECO:0000256" key="7">
    <source>
        <dbReference type="ARBA" id="ARBA00022576"/>
    </source>
</evidence>
<comment type="cofactor">
    <cofactor evidence="1">
        <name>pyridoxal 5'-phosphate</name>
        <dbReference type="ChEBI" id="CHEBI:597326"/>
    </cofactor>
</comment>
<dbReference type="InterPro" id="IPR005814">
    <property type="entry name" value="Aminotrans_3"/>
</dbReference>
<evidence type="ECO:0000256" key="4">
    <source>
        <dbReference type="ARBA" id="ARBA00008954"/>
    </source>
</evidence>
<comment type="pathway">
    <text evidence="3">Amine and polyamine biosynthesis; ectoine biosynthesis; L-ectoine from L-aspartate 4-semialdehyde: step 1/3.</text>
</comment>
<feature type="region of interest" description="Disordered" evidence="15">
    <location>
        <begin position="1"/>
        <end position="28"/>
    </location>
</feature>
<dbReference type="PIRSF" id="PIRSF000521">
    <property type="entry name" value="Transaminase_4ab_Lys_Orn"/>
    <property type="match status" value="1"/>
</dbReference>
<dbReference type="InterPro" id="IPR049704">
    <property type="entry name" value="Aminotrans_3_PPA_site"/>
</dbReference>
<evidence type="ECO:0000256" key="9">
    <source>
        <dbReference type="ARBA" id="ARBA00022898"/>
    </source>
</evidence>
<gene>
    <name evidence="16" type="ORF">GON05_28435</name>
</gene>
<dbReference type="PANTHER" id="PTHR43552">
    <property type="entry name" value="DIAMINOBUTYRATE--2-OXOGLUTARATE AMINOTRANSFERASE"/>
    <property type="match status" value="1"/>
</dbReference>
<protein>
    <recommendedName>
        <fullName evidence="6">Diaminobutyrate--2-oxoglutarate transaminase</fullName>
        <ecNumber evidence="5">2.6.1.76</ecNumber>
    </recommendedName>
    <alternativeName>
        <fullName evidence="11">DABA aminotransferase</fullName>
    </alternativeName>
    <alternativeName>
        <fullName evidence="12">Diaminobutyrate--2-oxoglutarate aminotransferase</fullName>
    </alternativeName>
    <alternativeName>
        <fullName evidence="10">L-2,4-diaminobutyric acid transaminase</fullName>
    </alternativeName>
</protein>
<evidence type="ECO:0000256" key="3">
    <source>
        <dbReference type="ARBA" id="ARBA00004946"/>
    </source>
</evidence>
<evidence type="ECO:0000256" key="12">
    <source>
        <dbReference type="ARBA" id="ARBA00031476"/>
    </source>
</evidence>
<evidence type="ECO:0000256" key="2">
    <source>
        <dbReference type="ARBA" id="ARBA00002189"/>
    </source>
</evidence>
<dbReference type="InterPro" id="IPR015424">
    <property type="entry name" value="PyrdxlP-dep_Trfase"/>
</dbReference>
<evidence type="ECO:0000256" key="13">
    <source>
        <dbReference type="ARBA" id="ARBA00049111"/>
    </source>
</evidence>
<dbReference type="CDD" id="cd00610">
    <property type="entry name" value="OAT_like"/>
    <property type="match status" value="1"/>
</dbReference>
<keyword evidence="9 14" id="KW-0663">Pyridoxal phosphate</keyword>
<evidence type="ECO:0000313" key="16">
    <source>
        <dbReference type="EMBL" id="MVQ38544.1"/>
    </source>
</evidence>
<dbReference type="EC" id="2.6.1.76" evidence="5"/>
<feature type="compositionally biased region" description="Polar residues" evidence="15">
    <location>
        <begin position="1"/>
        <end position="27"/>
    </location>
</feature>
<evidence type="ECO:0000256" key="1">
    <source>
        <dbReference type="ARBA" id="ARBA00001933"/>
    </source>
</evidence>
<proteinExistence type="inferred from homology"/>
<dbReference type="Gene3D" id="3.40.640.10">
    <property type="entry name" value="Type I PLP-dependent aspartate aminotransferase-like (Major domain)"/>
    <property type="match status" value="1"/>
</dbReference>
<dbReference type="PROSITE" id="PS00600">
    <property type="entry name" value="AA_TRANSFER_CLASS_3"/>
    <property type="match status" value="1"/>
</dbReference>
<dbReference type="Pfam" id="PF00202">
    <property type="entry name" value="Aminotran_3"/>
    <property type="match status" value="1"/>
</dbReference>
<evidence type="ECO:0000313" key="17">
    <source>
        <dbReference type="Proteomes" id="UP000467637"/>
    </source>
</evidence>
<comment type="catalytic activity">
    <reaction evidence="13">
        <text>L-2,4-diaminobutanoate + 2-oxoglutarate = L-aspartate 4-semialdehyde + L-glutamate</text>
        <dbReference type="Rhea" id="RHEA:11160"/>
        <dbReference type="ChEBI" id="CHEBI:16810"/>
        <dbReference type="ChEBI" id="CHEBI:29985"/>
        <dbReference type="ChEBI" id="CHEBI:58761"/>
        <dbReference type="ChEBI" id="CHEBI:537519"/>
        <dbReference type="EC" id="2.6.1.76"/>
    </reaction>
</comment>